<accession>A0ABS1LTR8</accession>
<comment type="caution">
    <text evidence="3">The sequence shown here is derived from an EMBL/GenBank/DDBJ whole genome shotgun (WGS) entry which is preliminary data.</text>
</comment>
<evidence type="ECO:0000259" key="2">
    <source>
        <dbReference type="Pfam" id="PF07693"/>
    </source>
</evidence>
<sequence>MDNKKYSLWSKLKNTNTVLIALINAILLIVVDNYNPTSYFTQQRWMIAAAVIGVVTIFWIMYVTNFWKLVKLRNINTIDLILASIVITSLSYRVYLFYTHQLHTWKFDVIRDVFGVALTFLIFREIYVHVYDKPEENKNTIDLRELYEGKVDTNTYPIIINDRAVNYDLLDRETIISILYDAIVNTTCHSNAYVIGLDGKWGTGKTTIINIVKQRLNKENEQNDNIHIVKNFDFWTTGSQTAILNSMYDALLKAIGVDYSSVKIRKLLKRTANFMTNMPKVGKVINQIINENITQEDVDQLKDNLKELILSSNKRYVFFVDDLDRANSSQVLFLLKMLGTVFNLPNLIFVLLYDKQRMKKIISNEEELNIAFVEKIINQEIRVPEVSEKTIQGVYKKGLNNLATAYGVNSFEIEKLAPAIDRIVKQIKNIRDLKRVMNSVCNIAFSKENTLNREDSLLIEFIHFEEPGLYELISNNREYFISQDCISFAQSVMQNGNEASIQFWNEITSNYIKEFYENNLERYDEYSAILGNMFPYVKSYYASESTYVDSTIHQNELKNKKRQEHLRICSGNYFDLYFSLTQNDYSKINSKIQKIVRSINISKSEKEVARIYDELINWDKESLRLGIIDLGKYTTQINPNWRTYLSSLILHSVKRFSSTEVPNLRLLLLSTCSILLKKSKLEEVSQMLYQFENKYDLLGYLNILSNYVEDDDKLQKLVMQIWCQMCETVWIKHINLYSDENYEVDNAWGLYNYVKQDHKFPQDISNYLNQILSEKNIYRILFDSMIESIGPLGYGYQVGVDYYNIMDLDHIPEIKMILDKKKPINESQKRVYDIYEKYMHDIEHDEQYYKDPINPRDL</sequence>
<dbReference type="Pfam" id="PF07693">
    <property type="entry name" value="KAP_NTPase"/>
    <property type="match status" value="1"/>
</dbReference>
<gene>
    <name evidence="3" type="ORF">JEM47_01285</name>
</gene>
<feature type="transmembrane region" description="Helical" evidence="1">
    <location>
        <begin position="75"/>
        <end position="98"/>
    </location>
</feature>
<name>A0ABS1LTR8_9LACO</name>
<dbReference type="InterPro" id="IPR011646">
    <property type="entry name" value="KAP_P-loop"/>
</dbReference>
<dbReference type="Proteomes" id="UP000640912">
    <property type="component" value="Unassembled WGS sequence"/>
</dbReference>
<protein>
    <recommendedName>
        <fullName evidence="2">KAP NTPase domain-containing protein</fullName>
    </recommendedName>
</protein>
<organism evidence="3 4">
    <name type="scientific">Lactobacillus kitasatonis</name>
    <dbReference type="NCBI Taxonomy" id="237446"/>
    <lineage>
        <taxon>Bacteria</taxon>
        <taxon>Bacillati</taxon>
        <taxon>Bacillota</taxon>
        <taxon>Bacilli</taxon>
        <taxon>Lactobacillales</taxon>
        <taxon>Lactobacillaceae</taxon>
        <taxon>Lactobacillus</taxon>
    </lineage>
</organism>
<dbReference type="Gene3D" id="3.40.50.300">
    <property type="entry name" value="P-loop containing nucleotide triphosphate hydrolases"/>
    <property type="match status" value="1"/>
</dbReference>
<keyword evidence="1" id="KW-0812">Transmembrane</keyword>
<feature type="transmembrane region" description="Helical" evidence="1">
    <location>
        <begin position="43"/>
        <end position="63"/>
    </location>
</feature>
<evidence type="ECO:0000256" key="1">
    <source>
        <dbReference type="SAM" id="Phobius"/>
    </source>
</evidence>
<reference evidence="3 4" key="1">
    <citation type="journal article" date="2021" name="Microorganisms">
        <title>Dual Inhibition of Salmonella enterica and Clostridium perfringens by New Probiotic Candidates Isolated from Chicken Intestinal Mucosa.</title>
        <authorList>
            <person name="Lone A."/>
            <person name="Mottawea W."/>
            <person name="Ait Chait Y."/>
            <person name="Hammami R."/>
        </authorList>
    </citation>
    <scope>NUCLEOTIDE SEQUENCE [LARGE SCALE GENOMIC DNA]</scope>
    <source>
        <strain evidence="3 4">A12</strain>
    </source>
</reference>
<dbReference type="SUPFAM" id="SSF52540">
    <property type="entry name" value="P-loop containing nucleoside triphosphate hydrolases"/>
    <property type="match status" value="1"/>
</dbReference>
<dbReference type="InterPro" id="IPR027417">
    <property type="entry name" value="P-loop_NTPase"/>
</dbReference>
<evidence type="ECO:0000313" key="4">
    <source>
        <dbReference type="Proteomes" id="UP000640912"/>
    </source>
</evidence>
<dbReference type="RefSeq" id="WP_202017431.1">
    <property type="nucleotide sequence ID" value="NZ_JAEHNR010000010.1"/>
</dbReference>
<dbReference type="EMBL" id="JAEHNR010000010">
    <property type="protein sequence ID" value="MBL1071169.1"/>
    <property type="molecule type" value="Genomic_DNA"/>
</dbReference>
<keyword evidence="4" id="KW-1185">Reference proteome</keyword>
<feature type="domain" description="KAP NTPase" evidence="2">
    <location>
        <begin position="173"/>
        <end position="442"/>
    </location>
</feature>
<feature type="transmembrane region" description="Helical" evidence="1">
    <location>
        <begin position="12"/>
        <end position="31"/>
    </location>
</feature>
<keyword evidence="1" id="KW-0472">Membrane</keyword>
<evidence type="ECO:0000313" key="3">
    <source>
        <dbReference type="EMBL" id="MBL1071169.1"/>
    </source>
</evidence>
<proteinExistence type="predicted"/>
<keyword evidence="1" id="KW-1133">Transmembrane helix</keyword>
<feature type="transmembrane region" description="Helical" evidence="1">
    <location>
        <begin position="331"/>
        <end position="353"/>
    </location>
</feature>